<keyword evidence="2" id="KW-1185">Reference proteome</keyword>
<gene>
    <name evidence="1" type="ordered locus">CPF_0196</name>
</gene>
<dbReference type="PaxDb" id="195103-CPF_0196"/>
<dbReference type="EMBL" id="CP000246">
    <property type="protein sequence ID" value="ABG83954.1"/>
    <property type="molecule type" value="Genomic_DNA"/>
</dbReference>
<evidence type="ECO:0000313" key="1">
    <source>
        <dbReference type="EMBL" id="ABG83954.1"/>
    </source>
</evidence>
<organism evidence="1 2">
    <name type="scientific">Clostridium perfringens (strain ATCC 13124 / DSM 756 / JCM 1290 / NCIMB 6125 / NCTC 8237 / Type A)</name>
    <dbReference type="NCBI Taxonomy" id="195103"/>
    <lineage>
        <taxon>Bacteria</taxon>
        <taxon>Bacillati</taxon>
        <taxon>Bacillota</taxon>
        <taxon>Clostridia</taxon>
        <taxon>Eubacteriales</taxon>
        <taxon>Clostridiaceae</taxon>
        <taxon>Clostridium</taxon>
    </lineage>
</organism>
<dbReference type="HOGENOM" id="CLU_3116417_0_0_9"/>
<dbReference type="Proteomes" id="UP000001823">
    <property type="component" value="Chromosome"/>
</dbReference>
<dbReference type="AlphaFoldDB" id="A0A0H2YTT0"/>
<protein>
    <submittedName>
        <fullName evidence="1">Uncharacterized protein</fullName>
    </submittedName>
</protein>
<reference evidence="1 2" key="1">
    <citation type="journal article" date="2006" name="Genome Res.">
        <title>Skewed genomic variability in strains of the toxigenic bacterial pathogen, Clostridium perfringens.</title>
        <authorList>
            <person name="Myers G.S."/>
            <person name="Rasko D.A."/>
            <person name="Cheung J.K."/>
            <person name="Ravel J."/>
            <person name="Seshadri R."/>
            <person name="Deboy R.T."/>
            <person name="Ren Q."/>
            <person name="Varga J."/>
            <person name="Awad M.M."/>
            <person name="Brinkac L.M."/>
            <person name="Daugherty S.C."/>
            <person name="Haft D.H."/>
            <person name="Dodson R.J."/>
            <person name="Madupu R."/>
            <person name="Nelson W.C."/>
            <person name="Rosovitz M.J."/>
            <person name="Sullivan S.A."/>
            <person name="Khouri H."/>
            <person name="Dimitrov G.I."/>
            <person name="Watkins K.L."/>
            <person name="Mulligan S."/>
            <person name="Benton J."/>
            <person name="Radune D."/>
            <person name="Fisher D.J."/>
            <person name="Atkins H.S."/>
            <person name="Hiscox T."/>
            <person name="Jost B.H."/>
            <person name="Billington S.J."/>
            <person name="Songer J.G."/>
            <person name="McClane B.A."/>
            <person name="Titball R.W."/>
            <person name="Rood J.I."/>
            <person name="Melville S.B."/>
            <person name="Paulsen I.T."/>
        </authorList>
    </citation>
    <scope>NUCLEOTIDE SEQUENCE [LARGE SCALE GENOMIC DNA]</scope>
    <source>
        <strain evidence="2">ATCC 13124 / DSM 756 / JCM 1290 / NCIMB 6125 / NCTC 8237 / S 107 / Type A</strain>
    </source>
</reference>
<proteinExistence type="predicted"/>
<name>A0A0H2YTT0_CLOP1</name>
<accession>A0A0H2YTT0</accession>
<dbReference type="KEGG" id="cpf:CPF_0196"/>
<evidence type="ECO:0000313" key="2">
    <source>
        <dbReference type="Proteomes" id="UP000001823"/>
    </source>
</evidence>
<sequence length="50" mass="5783">MFLEFQFSLVESLKANLGCSILINYSNDLLNFIKVKLFRSVVFGDSNFFI</sequence>